<dbReference type="EMBL" id="JH717902">
    <property type="protein sequence ID" value="EWZ36748.1"/>
    <property type="molecule type" value="Genomic_DNA"/>
</dbReference>
<dbReference type="HOGENOM" id="CLU_136321_0_0_1"/>
<dbReference type="GO" id="GO:0030418">
    <property type="term" value="P:nicotianamine biosynthetic process"/>
    <property type="evidence" value="ECO:0007669"/>
    <property type="project" value="InterPro"/>
</dbReference>
<sequence length="171" mass="18973">MAAAPLAKLKPTFSSSRAAMRSSKPTLLGFTSVSPKVIGVDGSTPIRYRQDPRVHSHSGVWCNTRDSSLGDRLELLPDRLEKSVKVLNRLCEDTQHCTFEADDIKDAPQDLREHDVVNFNAEVRSTALEEENVLLSVVYRMRAGAFMLTRNTHSIKTMAYPVSGAALNRSE</sequence>
<reference evidence="1" key="2">
    <citation type="submission" date="2012-06" db="EMBL/GenBank/DDBJ databases">
        <title>Annotation of the Genome Sequence of Fusarium oxysporum Fo47.</title>
        <authorList>
            <consortium name="The Broad Institute Genomics Platform"/>
            <person name="Ma L.-J."/>
            <person name="Corby-Kistler H."/>
            <person name="Broz K."/>
            <person name="Gale L.R."/>
            <person name="Jonkers W."/>
            <person name="O'Donnell K."/>
            <person name="Ploetz R."/>
            <person name="Steinberg C."/>
            <person name="Schwartz D.C."/>
            <person name="VanEtten H."/>
            <person name="Zhou S."/>
            <person name="Young S.K."/>
            <person name="Zeng Q."/>
            <person name="Gargeya S."/>
            <person name="Fitzgerald M."/>
            <person name="Abouelleil A."/>
            <person name="Alvarado L."/>
            <person name="Chapman S.B."/>
            <person name="Gainer-Dewar J."/>
            <person name="Goldberg J."/>
            <person name="Griggs A."/>
            <person name="Gujja S."/>
            <person name="Hansen M."/>
            <person name="Howarth C."/>
            <person name="Imamovic A."/>
            <person name="Ireland A."/>
            <person name="Larimer J."/>
            <person name="McCowan C."/>
            <person name="Murphy C."/>
            <person name="Pearson M."/>
            <person name="Poon T.W."/>
            <person name="Priest M."/>
            <person name="Roberts A."/>
            <person name="Saif S."/>
            <person name="Shea T."/>
            <person name="Sykes S."/>
            <person name="Wortman J."/>
            <person name="Nusbaum C."/>
            <person name="Birren B."/>
        </authorList>
    </citation>
    <scope>NUCLEOTIDE SEQUENCE</scope>
    <source>
        <strain evidence="1">Fo47</strain>
    </source>
</reference>
<dbReference type="Pfam" id="PF03059">
    <property type="entry name" value="NAS"/>
    <property type="match status" value="1"/>
</dbReference>
<name>W9K5R9_FUSOX</name>
<dbReference type="GO" id="GO:0030410">
    <property type="term" value="F:nicotianamine synthase activity"/>
    <property type="evidence" value="ECO:0007669"/>
    <property type="project" value="InterPro"/>
</dbReference>
<reference evidence="1" key="1">
    <citation type="submission" date="2011-06" db="EMBL/GenBank/DDBJ databases">
        <title>The Genome Sequence of Fusarium oxysporum Fo47.</title>
        <authorList>
            <consortium name="The Broad Institute Genome Sequencing Platform"/>
            <person name="Ma L.-J."/>
            <person name="Gale L.R."/>
            <person name="Schwartz D.C."/>
            <person name="Zhou S."/>
            <person name="Corby-Kistler H."/>
            <person name="Young S.K."/>
            <person name="Zeng Q."/>
            <person name="Gargeya S."/>
            <person name="Fitzgerald M."/>
            <person name="Haas B."/>
            <person name="Abouelleil A."/>
            <person name="Alvarado L."/>
            <person name="Arachchi H.M."/>
            <person name="Berlin A."/>
            <person name="Brown A."/>
            <person name="Chapman S.B."/>
            <person name="Chen Z."/>
            <person name="Dunbar C."/>
            <person name="Freedman E."/>
            <person name="Gearin G."/>
            <person name="Gellesch M."/>
            <person name="Goldberg J."/>
            <person name="Griggs A."/>
            <person name="Gujja S."/>
            <person name="Heiman D."/>
            <person name="Howarth C."/>
            <person name="Larson L."/>
            <person name="Lui A."/>
            <person name="MacDonald P.J.P."/>
            <person name="Mehta T."/>
            <person name="Montmayeur A."/>
            <person name="Murphy C."/>
            <person name="Neiman D."/>
            <person name="Pearson M."/>
            <person name="Priest M."/>
            <person name="Roberts A."/>
            <person name="Saif S."/>
            <person name="Shea T."/>
            <person name="Shenoy N."/>
            <person name="Sisk P."/>
            <person name="Stolte C."/>
            <person name="Sykes S."/>
            <person name="Wortman J."/>
            <person name="Nusbaum C."/>
            <person name="Birren B."/>
        </authorList>
    </citation>
    <scope>NUCLEOTIDE SEQUENCE [LARGE SCALE GENOMIC DNA]</scope>
    <source>
        <strain evidence="1">Fo47</strain>
    </source>
</reference>
<dbReference type="Proteomes" id="UP000030766">
    <property type="component" value="Unassembled WGS sequence"/>
</dbReference>
<organism evidence="1">
    <name type="scientific">Fusarium oxysporum Fo47</name>
    <dbReference type="NCBI Taxonomy" id="660027"/>
    <lineage>
        <taxon>Eukaryota</taxon>
        <taxon>Fungi</taxon>
        <taxon>Dikarya</taxon>
        <taxon>Ascomycota</taxon>
        <taxon>Pezizomycotina</taxon>
        <taxon>Sordariomycetes</taxon>
        <taxon>Hypocreomycetidae</taxon>
        <taxon>Hypocreales</taxon>
        <taxon>Nectriaceae</taxon>
        <taxon>Fusarium</taxon>
        <taxon>Fusarium oxysporum species complex</taxon>
    </lineage>
</organism>
<dbReference type="InterPro" id="IPR004298">
    <property type="entry name" value="Nicotian_synth"/>
</dbReference>
<proteinExistence type="predicted"/>
<dbReference type="AlphaFoldDB" id="W9K5R9"/>
<gene>
    <name evidence="1" type="ORF">FOZG_10712</name>
</gene>
<dbReference type="VEuPathDB" id="FungiDB:FOZG_10712"/>
<evidence type="ECO:0000313" key="1">
    <source>
        <dbReference type="EMBL" id="EWZ36748.1"/>
    </source>
</evidence>
<protein>
    <submittedName>
        <fullName evidence="1">Uncharacterized protein</fullName>
    </submittedName>
</protein>
<accession>W9K5R9</accession>